<dbReference type="EMBL" id="OD009920">
    <property type="protein sequence ID" value="CAD7415826.1"/>
    <property type="molecule type" value="Genomic_DNA"/>
</dbReference>
<organism evidence="3">
    <name type="scientific">Timema poppense</name>
    <name type="common">Walking stick</name>
    <dbReference type="NCBI Taxonomy" id="170557"/>
    <lineage>
        <taxon>Eukaryota</taxon>
        <taxon>Metazoa</taxon>
        <taxon>Ecdysozoa</taxon>
        <taxon>Arthropoda</taxon>
        <taxon>Hexapoda</taxon>
        <taxon>Insecta</taxon>
        <taxon>Pterygota</taxon>
        <taxon>Neoptera</taxon>
        <taxon>Polyneoptera</taxon>
        <taxon>Phasmatodea</taxon>
        <taxon>Timematodea</taxon>
        <taxon>Timematoidea</taxon>
        <taxon>Timematidae</taxon>
        <taxon>Timema</taxon>
    </lineage>
</organism>
<feature type="chain" id="PRO_5030548738" evidence="2">
    <location>
        <begin position="20"/>
        <end position="481"/>
    </location>
</feature>
<evidence type="ECO:0000256" key="1">
    <source>
        <dbReference type="SAM" id="MobiDB-lite"/>
    </source>
</evidence>
<protein>
    <submittedName>
        <fullName evidence="3">Uncharacterized protein</fullName>
    </submittedName>
</protein>
<dbReference type="AlphaFoldDB" id="A0A7R9HCD9"/>
<evidence type="ECO:0000256" key="2">
    <source>
        <dbReference type="SAM" id="SignalP"/>
    </source>
</evidence>
<feature type="signal peptide" evidence="2">
    <location>
        <begin position="1"/>
        <end position="19"/>
    </location>
</feature>
<gene>
    <name evidence="3" type="ORF">TPSB3V08_LOCUS10598</name>
</gene>
<feature type="region of interest" description="Disordered" evidence="1">
    <location>
        <begin position="422"/>
        <end position="451"/>
    </location>
</feature>
<reference evidence="3" key="1">
    <citation type="submission" date="2020-11" db="EMBL/GenBank/DDBJ databases">
        <authorList>
            <person name="Tran Van P."/>
        </authorList>
    </citation>
    <scope>NUCLEOTIDE SEQUENCE</scope>
</reference>
<evidence type="ECO:0000313" key="3">
    <source>
        <dbReference type="EMBL" id="CAD7415826.1"/>
    </source>
</evidence>
<proteinExistence type="predicted"/>
<sequence>MVIIRRYHWVLLVLLCLHGQEGPNRLGIIRRYLWVLLVLLCLHGQEGPNRLVIIRRYHWVLLVLLCLHRQEGPNRLVIIRRYLWVLLVLLCLHFQPTWTYAPYNYTHPTYAPYNITYPTYAPYKVTYPPYPPYPPYNVTYPPYPPYPPYNVTYPAYPEYSVTYPTYPAYPEYSVTYPTYPSYSSNPVTRPPYVSSPPPFVPPPSECPMCRPPSDQASIIVMEIPLYHSDHPRDHPNVPDKPPSKELCVSPDCLGVNVVTQHFLSSSDLIKVEIQNRNGGPPCLFHSSSQLIQVDVSPNSGNGESPGSSNLVKVDVYPRLSDSFDLFEGITHPGGGFLRHFDSSSDVISVDVHPGVDGPRHSFDGSYDLIKVDVQPGGSLKIPGTPSELASSQDLVQKWSASSNDVLQQHSIYQGVGSVAGEWSLSQTGPAHHPPDPRSSSGTNGGGSSSNGLEEIFNKWAVAHQSQGSVYTGTRYGSHSRN</sequence>
<keyword evidence="2" id="KW-0732">Signal</keyword>
<accession>A0A7R9HCD9</accession>
<name>A0A7R9HCD9_TIMPO</name>